<dbReference type="InterPro" id="IPR041622">
    <property type="entry name" value="SLATT_fungi"/>
</dbReference>
<dbReference type="Proteomes" id="UP000616885">
    <property type="component" value="Unassembled WGS sequence"/>
</dbReference>
<keyword evidence="1" id="KW-1133">Transmembrane helix</keyword>
<gene>
    <name evidence="3" type="ORF">IM811_009362</name>
</gene>
<keyword evidence="1" id="KW-0812">Transmembrane</keyword>
<comment type="caution">
    <text evidence="3">The sequence shown here is derived from an EMBL/GenBank/DDBJ whole genome shotgun (WGS) entry which is preliminary data.</text>
</comment>
<dbReference type="Pfam" id="PF18142">
    <property type="entry name" value="SLATT_fungal"/>
    <property type="match status" value="1"/>
</dbReference>
<evidence type="ECO:0000259" key="2">
    <source>
        <dbReference type="Pfam" id="PF18142"/>
    </source>
</evidence>
<feature type="transmembrane region" description="Helical" evidence="1">
    <location>
        <begin position="23"/>
        <end position="46"/>
    </location>
</feature>
<name>A0A8H7N1X0_BIOOC</name>
<feature type="domain" description="SMODS and SLOG-associating 2TM effector" evidence="2">
    <location>
        <begin position="10"/>
        <end position="90"/>
    </location>
</feature>
<proteinExistence type="predicted"/>
<organism evidence="3 4">
    <name type="scientific">Bionectria ochroleuca</name>
    <name type="common">Gliocladium roseum</name>
    <dbReference type="NCBI Taxonomy" id="29856"/>
    <lineage>
        <taxon>Eukaryota</taxon>
        <taxon>Fungi</taxon>
        <taxon>Dikarya</taxon>
        <taxon>Ascomycota</taxon>
        <taxon>Pezizomycotina</taxon>
        <taxon>Sordariomycetes</taxon>
        <taxon>Hypocreomycetidae</taxon>
        <taxon>Hypocreales</taxon>
        <taxon>Bionectriaceae</taxon>
        <taxon>Clonostachys</taxon>
    </lineage>
</organism>
<dbReference type="NCBIfam" id="NF033635">
    <property type="entry name" value="SLATT_fungal"/>
    <property type="match status" value="1"/>
</dbReference>
<protein>
    <recommendedName>
        <fullName evidence="2">SMODS and SLOG-associating 2TM effector domain-containing protein</fullName>
    </recommendedName>
</protein>
<accession>A0A8H7N1X0</accession>
<evidence type="ECO:0000313" key="3">
    <source>
        <dbReference type="EMBL" id="KAF9742709.1"/>
    </source>
</evidence>
<dbReference type="AlphaFoldDB" id="A0A8H7N1X0"/>
<evidence type="ECO:0000313" key="4">
    <source>
        <dbReference type="Proteomes" id="UP000616885"/>
    </source>
</evidence>
<reference evidence="3" key="1">
    <citation type="submission" date="2020-10" db="EMBL/GenBank/DDBJ databases">
        <title>High-Quality Genome Resource of Clonostachys rosea strain S41 by Oxford Nanopore Long-Read Sequencing.</title>
        <authorList>
            <person name="Wang H."/>
        </authorList>
    </citation>
    <scope>NUCLEOTIDE SEQUENCE</scope>
    <source>
        <strain evidence="3">S41</strain>
    </source>
</reference>
<evidence type="ECO:0000256" key="1">
    <source>
        <dbReference type="SAM" id="Phobius"/>
    </source>
</evidence>
<keyword evidence="1" id="KW-0472">Membrane</keyword>
<sequence length="112" mass="12144">MAQIGLYLSIAIGAQLGLTNKQISILAGVNTGVAAIISILKGLGLLEKAILERQRLRKVAERIHLTIRKLKVGIDVNTVKEADEVQILEDTARDNTQINFAGLETANKGERN</sequence>
<dbReference type="EMBL" id="JADCTT010000020">
    <property type="protein sequence ID" value="KAF9742709.1"/>
    <property type="molecule type" value="Genomic_DNA"/>
</dbReference>